<organism evidence="2 3">
    <name type="scientific">Allomyces macrogynus (strain ATCC 38327)</name>
    <name type="common">Allomyces javanicus var. macrogynus</name>
    <dbReference type="NCBI Taxonomy" id="578462"/>
    <lineage>
        <taxon>Eukaryota</taxon>
        <taxon>Fungi</taxon>
        <taxon>Fungi incertae sedis</taxon>
        <taxon>Blastocladiomycota</taxon>
        <taxon>Blastocladiomycetes</taxon>
        <taxon>Blastocladiales</taxon>
        <taxon>Blastocladiaceae</taxon>
        <taxon>Allomyces</taxon>
    </lineage>
</organism>
<accession>A0A0L0S5N0</accession>
<dbReference type="AlphaFoldDB" id="A0A0L0S5N0"/>
<reference evidence="2 3" key="1">
    <citation type="submission" date="2009-11" db="EMBL/GenBank/DDBJ databases">
        <title>Annotation of Allomyces macrogynus ATCC 38327.</title>
        <authorList>
            <consortium name="The Broad Institute Genome Sequencing Platform"/>
            <person name="Russ C."/>
            <person name="Cuomo C."/>
            <person name="Burger G."/>
            <person name="Gray M.W."/>
            <person name="Holland P.W.H."/>
            <person name="King N."/>
            <person name="Lang F.B.F."/>
            <person name="Roger A.J."/>
            <person name="Ruiz-Trillo I."/>
            <person name="Young S.K."/>
            <person name="Zeng Q."/>
            <person name="Gargeya S."/>
            <person name="Fitzgerald M."/>
            <person name="Haas B."/>
            <person name="Abouelleil A."/>
            <person name="Alvarado L."/>
            <person name="Arachchi H.M."/>
            <person name="Berlin A."/>
            <person name="Chapman S.B."/>
            <person name="Gearin G."/>
            <person name="Goldberg J."/>
            <person name="Griggs A."/>
            <person name="Gujja S."/>
            <person name="Hansen M."/>
            <person name="Heiman D."/>
            <person name="Howarth C."/>
            <person name="Larimer J."/>
            <person name="Lui A."/>
            <person name="MacDonald P.J.P."/>
            <person name="McCowen C."/>
            <person name="Montmayeur A."/>
            <person name="Murphy C."/>
            <person name="Neiman D."/>
            <person name="Pearson M."/>
            <person name="Priest M."/>
            <person name="Roberts A."/>
            <person name="Saif S."/>
            <person name="Shea T."/>
            <person name="Sisk P."/>
            <person name="Stolte C."/>
            <person name="Sykes S."/>
            <person name="Wortman J."/>
            <person name="Nusbaum C."/>
            <person name="Birren B."/>
        </authorList>
    </citation>
    <scope>NUCLEOTIDE SEQUENCE [LARGE SCALE GENOMIC DNA]</scope>
    <source>
        <strain evidence="2 3">ATCC 38327</strain>
    </source>
</reference>
<feature type="region of interest" description="Disordered" evidence="1">
    <location>
        <begin position="92"/>
        <end position="139"/>
    </location>
</feature>
<dbReference type="Proteomes" id="UP000054350">
    <property type="component" value="Unassembled WGS sequence"/>
</dbReference>
<evidence type="ECO:0000313" key="3">
    <source>
        <dbReference type="Proteomes" id="UP000054350"/>
    </source>
</evidence>
<evidence type="ECO:0000313" key="2">
    <source>
        <dbReference type="EMBL" id="KNE57812.1"/>
    </source>
</evidence>
<proteinExistence type="predicted"/>
<gene>
    <name evidence="2" type="ORF">AMAG_04659</name>
</gene>
<protein>
    <submittedName>
        <fullName evidence="2">Uncharacterized protein</fullName>
    </submittedName>
</protein>
<sequence length="152" mass="15306">MTVSRSPAHVLAPAAAPSTSAAVASPASTLLAAGHAVPFWRTAAPSARFPWPPTGVTDAHMTMAAAKALAAFPAHPATVLAARSVASAPLAAERRPSAAVSHNTGSLAGSATMSSSSPARVVPPPPSSDAYAAPPTRSHHRRDVLELLARFP</sequence>
<keyword evidence="3" id="KW-1185">Reference proteome</keyword>
<dbReference type="EMBL" id="GG745332">
    <property type="protein sequence ID" value="KNE57812.1"/>
    <property type="molecule type" value="Genomic_DNA"/>
</dbReference>
<name>A0A0L0S5N0_ALLM3</name>
<reference evidence="3" key="2">
    <citation type="submission" date="2009-11" db="EMBL/GenBank/DDBJ databases">
        <title>The Genome Sequence of Allomyces macrogynus strain ATCC 38327.</title>
        <authorList>
            <consortium name="The Broad Institute Genome Sequencing Platform"/>
            <person name="Russ C."/>
            <person name="Cuomo C."/>
            <person name="Shea T."/>
            <person name="Young S.K."/>
            <person name="Zeng Q."/>
            <person name="Koehrsen M."/>
            <person name="Haas B."/>
            <person name="Borodovsky M."/>
            <person name="Guigo R."/>
            <person name="Alvarado L."/>
            <person name="Berlin A."/>
            <person name="Borenstein D."/>
            <person name="Chen Z."/>
            <person name="Engels R."/>
            <person name="Freedman E."/>
            <person name="Gellesch M."/>
            <person name="Goldberg J."/>
            <person name="Griggs A."/>
            <person name="Gujja S."/>
            <person name="Heiman D."/>
            <person name="Hepburn T."/>
            <person name="Howarth C."/>
            <person name="Jen D."/>
            <person name="Larson L."/>
            <person name="Lewis B."/>
            <person name="Mehta T."/>
            <person name="Park D."/>
            <person name="Pearson M."/>
            <person name="Roberts A."/>
            <person name="Saif S."/>
            <person name="Shenoy N."/>
            <person name="Sisk P."/>
            <person name="Stolte C."/>
            <person name="Sykes S."/>
            <person name="Walk T."/>
            <person name="White J."/>
            <person name="Yandava C."/>
            <person name="Burger G."/>
            <person name="Gray M.W."/>
            <person name="Holland P.W.H."/>
            <person name="King N."/>
            <person name="Lang F.B.F."/>
            <person name="Roger A.J."/>
            <person name="Ruiz-Trillo I."/>
            <person name="Lander E."/>
            <person name="Nusbaum C."/>
        </authorList>
    </citation>
    <scope>NUCLEOTIDE SEQUENCE [LARGE SCALE GENOMIC DNA]</scope>
    <source>
        <strain evidence="3">ATCC 38327</strain>
    </source>
</reference>
<feature type="compositionally biased region" description="Low complexity" evidence="1">
    <location>
        <begin position="104"/>
        <end position="120"/>
    </location>
</feature>
<dbReference type="VEuPathDB" id="FungiDB:AMAG_04659"/>
<evidence type="ECO:0000256" key="1">
    <source>
        <dbReference type="SAM" id="MobiDB-lite"/>
    </source>
</evidence>